<feature type="region of interest" description="Disordered" evidence="1">
    <location>
        <begin position="15"/>
        <end position="56"/>
    </location>
</feature>
<dbReference type="RefSeq" id="WP_048245031.1">
    <property type="nucleotide sequence ID" value="NZ_LDWR01000014.1"/>
</dbReference>
<evidence type="ECO:0000256" key="1">
    <source>
        <dbReference type="SAM" id="MobiDB-lite"/>
    </source>
</evidence>
<dbReference type="Proteomes" id="UP000036338">
    <property type="component" value="Unassembled WGS sequence"/>
</dbReference>
<dbReference type="EMBL" id="LDWR01000014">
    <property type="protein sequence ID" value="KML60520.1"/>
    <property type="molecule type" value="Genomic_DNA"/>
</dbReference>
<feature type="compositionally biased region" description="Polar residues" evidence="1">
    <location>
        <begin position="17"/>
        <end position="31"/>
    </location>
</feature>
<reference evidence="2 3" key="1">
    <citation type="submission" date="2015-05" db="EMBL/GenBank/DDBJ databases">
        <title>Draft genome of Burkholderia cepacia LK29.</title>
        <authorList>
            <person name="Chan X.Y."/>
        </authorList>
    </citation>
    <scope>NUCLEOTIDE SEQUENCE [LARGE SCALE GENOMIC DNA]</scope>
    <source>
        <strain evidence="2 3">LK29</strain>
    </source>
</reference>
<feature type="compositionally biased region" description="Basic and acidic residues" evidence="1">
    <location>
        <begin position="140"/>
        <end position="154"/>
    </location>
</feature>
<accession>A0A0J6A426</accession>
<comment type="caution">
    <text evidence="2">The sequence shown here is derived from an EMBL/GenBank/DDBJ whole genome shotgun (WGS) entry which is preliminary data.</text>
</comment>
<protein>
    <submittedName>
        <fullName evidence="2">Uncharacterized protein</fullName>
    </submittedName>
</protein>
<name>A0A0J6A426_BURCE</name>
<dbReference type="PATRIC" id="fig|292.27.peg.1411"/>
<evidence type="ECO:0000313" key="3">
    <source>
        <dbReference type="Proteomes" id="UP000036338"/>
    </source>
</evidence>
<dbReference type="AlphaFoldDB" id="A0A0J6A426"/>
<feature type="region of interest" description="Disordered" evidence="1">
    <location>
        <begin position="449"/>
        <end position="470"/>
    </location>
</feature>
<organism evidence="2 3">
    <name type="scientific">Burkholderia cepacia</name>
    <name type="common">Pseudomonas cepacia</name>
    <dbReference type="NCBI Taxonomy" id="292"/>
    <lineage>
        <taxon>Bacteria</taxon>
        <taxon>Pseudomonadati</taxon>
        <taxon>Pseudomonadota</taxon>
        <taxon>Betaproteobacteria</taxon>
        <taxon>Burkholderiales</taxon>
        <taxon>Burkholderiaceae</taxon>
        <taxon>Burkholderia</taxon>
        <taxon>Burkholderia cepacia complex</taxon>
    </lineage>
</organism>
<sequence length="1137" mass="120576">MQSKLDAGRHAFAPAGTTLSLGAASWQQSVGPRTRINDPRTDCPPGEPRDIPDGAPVFTHPEAVTTRKFLERTAQLQSAEEPTMPGAWPGLRPEWDLAVTHPSTPSHAAKAWVQQQIGALGQPEQLIRGYFRTSVTAPPARRDDARSASRRSEPEPANAPRQLTAFIQALPFEHRWDVTRVLADVSGGSPTLAVQIARRLQQPLQLHADGHGDGAQASTDPAVERLAWQAARQLVGTADHPGGVALDALLGLQGLRDEDDGNVGKAGALVVFLRATAKLAVIQPGFSSVPGDALNPDHWGELADNPQASLALDALRALGSMEIVAKAQPGPAAAVQVTHESQDPRGVRTAVIDHEDYTVRIRATRSQLAAVVALLWSHDERGPGTPFTDGGALAYHRLTRSVAASAGRPPSDTWSAWAHDGMSFVKDTFGRLQGGPLAAVARKLVSPFQAPESTPAPDVAPPREQALGPGGAIYRTMPGMLGQDLDTSDKQRAVYDGHVTATRDALLAYCEQRLAHANDPGELASLALIAEQLTAWQDTRALDLPGTRPQVAQSPRPESFRVDAETAGQLWQRARERVQQDAGGAAPNVKAAALRHFDENPNRKAEFVSQLTAAPVPFGREALQRWIDLSGASRHAEDDTLQWRGRLEQARHIADDGRILPLERIDSESLERQWSALVDRTEPGTQYRAMTGGTAGVQLSVALGVVPVAVAVTGLQSNTSGYAVGAENNGFAIRFEDERVRTVAGGASGYGGVTLAGGMVGIGGSGGGALRGSSTQTRGVLFRAAVPRRAFGHDPAALEQWREDGKDMVLTMFRVAGEVDAGSGDPDDYADAFAAACIGKPSIQMASRSANAANLVAVGSGSVNARLTPAGAGIQPGVFGSVAGTATLVDHALSVEQGASVASSSTFRSATSVSTNVAAGLQMPTLSAGGHDPAAQRFSALTLADAGVTDALLSSKVSSTYLARDNRGPIASLMVRDTFYHDFSGWQRAVERNPTWQQGIGPERLAQYIAQAAVEYDGATSLGERWIFRPDTTGFAVYTVHERMVETLKQEVAATADPHRKAQAQDRLLAASEAMQDFLNDPAMLAPVGLFGIRQTQATKTIGSGYVLVAKESHTQTAVQLTNFEPYVETRATDRHA</sequence>
<gene>
    <name evidence="2" type="ORF">VL15_09040</name>
</gene>
<feature type="region of interest" description="Disordered" evidence="1">
    <location>
        <begin position="132"/>
        <end position="160"/>
    </location>
</feature>
<evidence type="ECO:0000313" key="2">
    <source>
        <dbReference type="EMBL" id="KML60520.1"/>
    </source>
</evidence>
<proteinExistence type="predicted"/>
<feature type="compositionally biased region" description="Basic and acidic residues" evidence="1">
    <location>
        <begin position="35"/>
        <end position="52"/>
    </location>
</feature>